<protein>
    <submittedName>
        <fullName evidence="1">RHS repeat-associated core domain-containing protein</fullName>
    </submittedName>
</protein>
<dbReference type="InterPro" id="IPR050708">
    <property type="entry name" value="T6SS_VgrG/RHS"/>
</dbReference>
<dbReference type="PANTHER" id="PTHR32305">
    <property type="match status" value="1"/>
</dbReference>
<dbReference type="InterPro" id="IPR022385">
    <property type="entry name" value="Rhs_assc_core"/>
</dbReference>
<reference evidence="1 2" key="1">
    <citation type="submission" date="2018-08" db="EMBL/GenBank/DDBJ databases">
        <title>Hydrogenophaga sp. LA-38 isolated from sludge.</title>
        <authorList>
            <person name="Im W.-T."/>
        </authorList>
    </citation>
    <scope>NUCLEOTIDE SEQUENCE [LARGE SCALE GENOMIC DNA]</scope>
    <source>
        <strain evidence="1 2">LA-38</strain>
    </source>
</reference>
<proteinExistence type="predicted"/>
<evidence type="ECO:0000313" key="2">
    <source>
        <dbReference type="Proteomes" id="UP000261931"/>
    </source>
</evidence>
<dbReference type="EMBL" id="QVLS01000017">
    <property type="protein sequence ID" value="RFP76143.1"/>
    <property type="molecule type" value="Genomic_DNA"/>
</dbReference>
<dbReference type="NCBIfam" id="TIGR03696">
    <property type="entry name" value="Rhs_assc_core"/>
    <property type="match status" value="1"/>
</dbReference>
<dbReference type="PANTHER" id="PTHR32305:SF15">
    <property type="entry name" value="PROTEIN RHSA-RELATED"/>
    <property type="match status" value="1"/>
</dbReference>
<accession>A0A372EE57</accession>
<organism evidence="1 2">
    <name type="scientific">Hydrogenophaga borbori</name>
    <dbReference type="NCBI Taxonomy" id="2294117"/>
    <lineage>
        <taxon>Bacteria</taxon>
        <taxon>Pseudomonadati</taxon>
        <taxon>Pseudomonadota</taxon>
        <taxon>Betaproteobacteria</taxon>
        <taxon>Burkholderiales</taxon>
        <taxon>Comamonadaceae</taxon>
        <taxon>Hydrogenophaga</taxon>
    </lineage>
</organism>
<dbReference type="Proteomes" id="UP000261931">
    <property type="component" value="Unassembled WGS sequence"/>
</dbReference>
<keyword evidence="2" id="KW-1185">Reference proteome</keyword>
<evidence type="ECO:0000313" key="1">
    <source>
        <dbReference type="EMBL" id="RFP76143.1"/>
    </source>
</evidence>
<comment type="caution">
    <text evidence="1">The sequence shown here is derived from an EMBL/GenBank/DDBJ whole genome shotgun (WGS) entry which is preliminary data.</text>
</comment>
<gene>
    <name evidence="1" type="ORF">DY262_20415</name>
</gene>
<name>A0A372EE57_9BURK</name>
<sequence>MHEHLDEVGVIHMNGRLYDPLIGRFMSGDPFIQSPGNLQSHNRYAYVLNNPLAYTDPSGHFFFESVFLNILTALVLPELGEQLGLWDADVTRLLQGLGVGFVTGQWALALEVGPVAAGAIGGFSGSLTATRGNLHAAVAGGLTGAMFGFVGGLELRGWSLYAGHALVGCVSAVISEGDCGVGASSGLFGKWVTVNTAGLDPLLQGIATTVAGGVAAELAGGKFANGAMTAAYGYLFNEMLSTKKGTTFKSSGKFYSGVETFDDSRHGLYRDPLTPEENARNVEGIKLIAMSNPLGRGVLTLMDGITIVEGARSERYDDALTTGAGFLSSQAIEAASNSGRVGAYSGWLVEKATAARSWFPPYGEQRNPHAPPK</sequence>
<dbReference type="AlphaFoldDB" id="A0A372EE57"/>
<dbReference type="Gene3D" id="2.180.10.10">
    <property type="entry name" value="RHS repeat-associated core"/>
    <property type="match status" value="1"/>
</dbReference>